<evidence type="ECO:0000256" key="1">
    <source>
        <dbReference type="SAM" id="MobiDB-lite"/>
    </source>
</evidence>
<sequence>MTRPHPPSRNLQPARGASMIGRQALRRRVDGAPPSTIAKQRTTPASWPVPDATPALGRRSAVLHADTSAAPTWRVALRRHLPPTPLHGPTMNITDDPQLAGPATRPAGTPLADPAPAHTPRSTAAPGRPARLPSRWEPPGRRWFAAMLLVLLLAGCTVSFSPGNQQDALPAPSAGTPAQREEAERAARRYLQMIDRGDAQGTWAEAGTVMRDMTSEFAWKQMIKLVKKDDGLSPARALVGIGFTSRVDAKVPEGEYAVVQFGRDLDQARVSEKIVLQRESGRWKLIGFFVNQHTRSGAG</sequence>
<proteinExistence type="predicted"/>
<dbReference type="Pfam" id="PF13211">
    <property type="entry name" value="DUF4019"/>
    <property type="match status" value="1"/>
</dbReference>
<evidence type="ECO:0000313" key="3">
    <source>
        <dbReference type="Proteomes" id="UP000289784"/>
    </source>
</evidence>
<organism evidence="2 3">
    <name type="scientific">Pseudoxanthomonas composti</name>
    <dbReference type="NCBI Taxonomy" id="2137479"/>
    <lineage>
        <taxon>Bacteria</taxon>
        <taxon>Pseudomonadati</taxon>
        <taxon>Pseudomonadota</taxon>
        <taxon>Gammaproteobacteria</taxon>
        <taxon>Lysobacterales</taxon>
        <taxon>Lysobacteraceae</taxon>
        <taxon>Pseudoxanthomonas</taxon>
    </lineage>
</organism>
<dbReference type="AlphaFoldDB" id="A0A4Q1JWB2"/>
<keyword evidence="3" id="KW-1185">Reference proteome</keyword>
<accession>A0A4Q1JWB2</accession>
<gene>
    <name evidence="2" type="ORF">EPA99_06555</name>
</gene>
<dbReference type="EMBL" id="SAWZ01000003">
    <property type="protein sequence ID" value="RXR06317.1"/>
    <property type="molecule type" value="Genomic_DNA"/>
</dbReference>
<dbReference type="InterPro" id="IPR025091">
    <property type="entry name" value="DUF4019"/>
</dbReference>
<dbReference type="OrthoDB" id="6890327at2"/>
<evidence type="ECO:0000313" key="2">
    <source>
        <dbReference type="EMBL" id="RXR06317.1"/>
    </source>
</evidence>
<comment type="caution">
    <text evidence="2">The sequence shown here is derived from an EMBL/GenBank/DDBJ whole genome shotgun (WGS) entry which is preliminary data.</text>
</comment>
<feature type="region of interest" description="Disordered" evidence="1">
    <location>
        <begin position="82"/>
        <end position="137"/>
    </location>
</feature>
<protein>
    <submittedName>
        <fullName evidence="2">DUF4019 domain-containing protein</fullName>
    </submittedName>
</protein>
<dbReference type="Proteomes" id="UP000289784">
    <property type="component" value="Unassembled WGS sequence"/>
</dbReference>
<name>A0A4Q1JWB2_9GAMM</name>
<feature type="region of interest" description="Disordered" evidence="1">
    <location>
        <begin position="1"/>
        <end position="53"/>
    </location>
</feature>
<reference evidence="2 3" key="1">
    <citation type="submission" date="2019-01" db="EMBL/GenBank/DDBJ databases">
        <title>Pseudoxanthomonas composti sp. nov., isolated from compost.</title>
        <authorList>
            <person name="Yang G."/>
        </authorList>
    </citation>
    <scope>NUCLEOTIDE SEQUENCE [LARGE SCALE GENOMIC DNA]</scope>
    <source>
        <strain evidence="2 3">GSS15</strain>
    </source>
</reference>